<comment type="caution">
    <text evidence="1">The sequence shown here is derived from an EMBL/GenBank/DDBJ whole genome shotgun (WGS) entry which is preliminary data.</text>
</comment>
<reference evidence="2" key="1">
    <citation type="submission" date="2014-03" db="EMBL/GenBank/DDBJ databases">
        <title>The Genome Sequence of Puccinia striiformis f. sp. tritici PST-78.</title>
        <authorList>
            <consortium name="The Broad Institute Genome Sequencing Platform"/>
            <person name="Cuomo C."/>
            <person name="Hulbert S."/>
            <person name="Chen X."/>
            <person name="Walker B."/>
            <person name="Young S.K."/>
            <person name="Zeng Q."/>
            <person name="Gargeya S."/>
            <person name="Fitzgerald M."/>
            <person name="Haas B."/>
            <person name="Abouelleil A."/>
            <person name="Alvarado L."/>
            <person name="Arachchi H.M."/>
            <person name="Berlin A.M."/>
            <person name="Chapman S.B."/>
            <person name="Goldberg J."/>
            <person name="Griggs A."/>
            <person name="Gujja S."/>
            <person name="Hansen M."/>
            <person name="Howarth C."/>
            <person name="Imamovic A."/>
            <person name="Larimer J."/>
            <person name="McCowan C."/>
            <person name="Montmayeur A."/>
            <person name="Murphy C."/>
            <person name="Neiman D."/>
            <person name="Pearson M."/>
            <person name="Priest M."/>
            <person name="Roberts A."/>
            <person name="Saif S."/>
            <person name="Shea T."/>
            <person name="Sisk P."/>
            <person name="Sykes S."/>
            <person name="Wortman J."/>
            <person name="Nusbaum C."/>
            <person name="Birren B."/>
        </authorList>
    </citation>
    <scope>NUCLEOTIDE SEQUENCE [LARGE SCALE GENOMIC DNA]</scope>
    <source>
        <strain evidence="2">race PST-78</strain>
    </source>
</reference>
<dbReference type="EMBL" id="AJIL01000268">
    <property type="protein sequence ID" value="KNE90238.1"/>
    <property type="molecule type" value="Genomic_DNA"/>
</dbReference>
<dbReference type="PANTHER" id="PTHR34605:SF3">
    <property type="entry name" value="P CELL-TYPE AGGLUTINATION PROTEIN MAP4-LIKE-RELATED"/>
    <property type="match status" value="1"/>
</dbReference>
<keyword evidence="2" id="KW-1185">Reference proteome</keyword>
<evidence type="ECO:0008006" key="3">
    <source>
        <dbReference type="Google" id="ProtNLM"/>
    </source>
</evidence>
<dbReference type="PANTHER" id="PTHR34605">
    <property type="entry name" value="PHAGE_INTEGRASE DOMAIN-CONTAINING PROTEIN"/>
    <property type="match status" value="1"/>
</dbReference>
<sequence>MLCPMRALVRRINNIKENDTLLFGYNDQEGNHVHLTKAVVCCTLSEIWARQGCAGLSGHSFQVGEALFRNATGTPIKRILLLGCWTSDCYLLYLRQYSPAELEETLKLWGKFNAFW</sequence>
<dbReference type="InterPro" id="IPR052925">
    <property type="entry name" value="Phage_Integrase-like_Recomb"/>
</dbReference>
<proteinExistence type="predicted"/>
<organism evidence="1 2">
    <name type="scientific">Puccinia striiformis f. sp. tritici PST-78</name>
    <dbReference type="NCBI Taxonomy" id="1165861"/>
    <lineage>
        <taxon>Eukaryota</taxon>
        <taxon>Fungi</taxon>
        <taxon>Dikarya</taxon>
        <taxon>Basidiomycota</taxon>
        <taxon>Pucciniomycotina</taxon>
        <taxon>Pucciniomycetes</taxon>
        <taxon>Pucciniales</taxon>
        <taxon>Pucciniaceae</taxon>
        <taxon>Puccinia</taxon>
    </lineage>
</organism>
<evidence type="ECO:0000313" key="1">
    <source>
        <dbReference type="EMBL" id="KNE90238.1"/>
    </source>
</evidence>
<gene>
    <name evidence="1" type="ORF">PSTG_16314</name>
</gene>
<name>A0A0L0UT66_9BASI</name>
<dbReference type="Proteomes" id="UP000054564">
    <property type="component" value="Unassembled WGS sequence"/>
</dbReference>
<protein>
    <recommendedName>
        <fullName evidence="3">Tyr recombinase domain-containing protein</fullName>
    </recommendedName>
</protein>
<dbReference type="AlphaFoldDB" id="A0A0L0UT66"/>
<evidence type="ECO:0000313" key="2">
    <source>
        <dbReference type="Proteomes" id="UP000054564"/>
    </source>
</evidence>
<accession>A0A0L0UT66</accession>